<name>X1VEP4_9ZZZZ</name>
<dbReference type="AlphaFoldDB" id="X1VEP4"/>
<reference evidence="1" key="1">
    <citation type="journal article" date="2014" name="Front. Microbiol.">
        <title>High frequency of phylogenetically diverse reductive dehalogenase-homologous genes in deep subseafloor sedimentary metagenomes.</title>
        <authorList>
            <person name="Kawai M."/>
            <person name="Futagami T."/>
            <person name="Toyoda A."/>
            <person name="Takaki Y."/>
            <person name="Nishi S."/>
            <person name="Hori S."/>
            <person name="Arai W."/>
            <person name="Tsubouchi T."/>
            <person name="Morono Y."/>
            <person name="Uchiyama I."/>
            <person name="Ito T."/>
            <person name="Fujiyama A."/>
            <person name="Inagaki F."/>
            <person name="Takami H."/>
        </authorList>
    </citation>
    <scope>NUCLEOTIDE SEQUENCE</scope>
    <source>
        <strain evidence="1">Expedition CK06-06</strain>
    </source>
</reference>
<dbReference type="EMBL" id="BARW01026351">
    <property type="protein sequence ID" value="GAJ16267.1"/>
    <property type="molecule type" value="Genomic_DNA"/>
</dbReference>
<evidence type="ECO:0000313" key="1">
    <source>
        <dbReference type="EMBL" id="GAJ16267.1"/>
    </source>
</evidence>
<sequence length="145" mass="15160">MAIGDIGEVIDSLEFDPVAGYYSDIIHVAGNIYAIAYTDSDDHGWLKTVSIAGNGSIGAVIDSLEFDPVWGYLPVIIHIAGNVYAIAYEGGPGYNGWLKTVSIAGNGSIGAVIDSLEFDPAVGSYPDIIHIAGGVYAIAYTGPDY</sequence>
<comment type="caution">
    <text evidence="1">The sequence shown here is derived from an EMBL/GenBank/DDBJ whole genome shotgun (WGS) entry which is preliminary data.</text>
</comment>
<organism evidence="1">
    <name type="scientific">marine sediment metagenome</name>
    <dbReference type="NCBI Taxonomy" id="412755"/>
    <lineage>
        <taxon>unclassified sequences</taxon>
        <taxon>metagenomes</taxon>
        <taxon>ecological metagenomes</taxon>
    </lineage>
</organism>
<gene>
    <name evidence="1" type="ORF">S12H4_42992</name>
</gene>
<accession>X1VEP4</accession>
<protein>
    <submittedName>
        <fullName evidence="1">Uncharacterized protein</fullName>
    </submittedName>
</protein>
<proteinExistence type="predicted"/>
<feature type="non-terminal residue" evidence="1">
    <location>
        <position position="145"/>
    </location>
</feature>